<dbReference type="EMBL" id="GBXM01032295">
    <property type="protein sequence ID" value="JAH76282.1"/>
    <property type="molecule type" value="Transcribed_RNA"/>
</dbReference>
<protein>
    <submittedName>
        <fullName evidence="1">Uncharacterized protein</fullName>
    </submittedName>
</protein>
<evidence type="ECO:0000313" key="1">
    <source>
        <dbReference type="EMBL" id="JAH76282.1"/>
    </source>
</evidence>
<dbReference type="AlphaFoldDB" id="A0A0E9VE13"/>
<organism evidence="1">
    <name type="scientific">Anguilla anguilla</name>
    <name type="common">European freshwater eel</name>
    <name type="synonym">Muraena anguilla</name>
    <dbReference type="NCBI Taxonomy" id="7936"/>
    <lineage>
        <taxon>Eukaryota</taxon>
        <taxon>Metazoa</taxon>
        <taxon>Chordata</taxon>
        <taxon>Craniata</taxon>
        <taxon>Vertebrata</taxon>
        <taxon>Euteleostomi</taxon>
        <taxon>Actinopterygii</taxon>
        <taxon>Neopterygii</taxon>
        <taxon>Teleostei</taxon>
        <taxon>Anguilliformes</taxon>
        <taxon>Anguillidae</taxon>
        <taxon>Anguilla</taxon>
    </lineage>
</organism>
<accession>A0A0E9VE13</accession>
<reference evidence="1" key="1">
    <citation type="submission" date="2014-11" db="EMBL/GenBank/DDBJ databases">
        <authorList>
            <person name="Amaro Gonzalez C."/>
        </authorList>
    </citation>
    <scope>NUCLEOTIDE SEQUENCE</scope>
</reference>
<sequence>MDRSGWGTQDSNPSVSFFVVFNEPSKLT</sequence>
<proteinExistence type="predicted"/>
<reference evidence="1" key="2">
    <citation type="journal article" date="2015" name="Fish Shellfish Immunol.">
        <title>Early steps in the European eel (Anguilla anguilla)-Vibrio vulnificus interaction in the gills: Role of the RtxA13 toxin.</title>
        <authorList>
            <person name="Callol A."/>
            <person name="Pajuelo D."/>
            <person name="Ebbesson L."/>
            <person name="Teles M."/>
            <person name="MacKenzie S."/>
            <person name="Amaro C."/>
        </authorList>
    </citation>
    <scope>NUCLEOTIDE SEQUENCE</scope>
</reference>
<name>A0A0E9VE13_ANGAN</name>